<keyword evidence="1" id="KW-0732">Signal</keyword>
<keyword evidence="3" id="KW-1185">Reference proteome</keyword>
<sequence length="199" mass="22688">MTKPLRFTLFTLLSAIFLSSCSVEELLEPAQTDLPQTEEGINYEIAAGRHETTNPLKTFTKSKIKFEVKFDSTAIYTTKDPNNQADINKLYGMSDCGAFHHVSSARFGWRWYKGKLELHAYSYKDGKNASTLITDIDLNKTYVCELTLTDGKYTYQVRNKKVEHERSCSGEGQGYQLYPYFGGDEKAPHTINIKIKEIQ</sequence>
<feature type="signal peptide" evidence="1">
    <location>
        <begin position="1"/>
        <end position="22"/>
    </location>
</feature>
<evidence type="ECO:0008006" key="4">
    <source>
        <dbReference type="Google" id="ProtNLM"/>
    </source>
</evidence>
<evidence type="ECO:0000313" key="3">
    <source>
        <dbReference type="Proteomes" id="UP000464214"/>
    </source>
</evidence>
<dbReference type="AlphaFoldDB" id="A0A6P1NXB5"/>
<evidence type="ECO:0000313" key="2">
    <source>
        <dbReference type="EMBL" id="QHL86465.1"/>
    </source>
</evidence>
<dbReference type="Proteomes" id="UP000464214">
    <property type="component" value="Chromosome"/>
</dbReference>
<reference evidence="2 3" key="1">
    <citation type="submission" date="2020-01" db="EMBL/GenBank/DDBJ databases">
        <authorList>
            <person name="Kim M."/>
        </authorList>
    </citation>
    <scope>NUCLEOTIDE SEQUENCE [LARGE SCALE GENOMIC DNA]</scope>
    <source>
        <strain evidence="2 3">BT10</strain>
    </source>
</reference>
<gene>
    <name evidence="2" type="ORF">GU926_03010</name>
</gene>
<protein>
    <recommendedName>
        <fullName evidence="4">Lipoprotein</fullName>
    </recommendedName>
</protein>
<dbReference type="KEGG" id="nib:GU926_03010"/>
<accession>A0A6P1NXB5</accession>
<dbReference type="PROSITE" id="PS51257">
    <property type="entry name" value="PROKAR_LIPOPROTEIN"/>
    <property type="match status" value="1"/>
</dbReference>
<organism evidence="2 3">
    <name type="scientific">Nibribacter ruber</name>
    <dbReference type="NCBI Taxonomy" id="2698458"/>
    <lineage>
        <taxon>Bacteria</taxon>
        <taxon>Pseudomonadati</taxon>
        <taxon>Bacteroidota</taxon>
        <taxon>Cytophagia</taxon>
        <taxon>Cytophagales</taxon>
        <taxon>Hymenobacteraceae</taxon>
        <taxon>Nibribacter</taxon>
    </lineage>
</organism>
<dbReference type="EMBL" id="CP047897">
    <property type="protein sequence ID" value="QHL86465.1"/>
    <property type="molecule type" value="Genomic_DNA"/>
</dbReference>
<evidence type="ECO:0000256" key="1">
    <source>
        <dbReference type="SAM" id="SignalP"/>
    </source>
</evidence>
<name>A0A6P1NXB5_9BACT</name>
<proteinExistence type="predicted"/>
<dbReference type="RefSeq" id="WP_160688878.1">
    <property type="nucleotide sequence ID" value="NZ_CP047897.1"/>
</dbReference>
<feature type="chain" id="PRO_5027124222" description="Lipoprotein" evidence="1">
    <location>
        <begin position="23"/>
        <end position="199"/>
    </location>
</feature>